<reference evidence="1 2" key="1">
    <citation type="submission" date="2018-06" db="EMBL/GenBank/DDBJ databases">
        <authorList>
            <consortium name="Pathogen Informatics"/>
            <person name="Doyle S."/>
        </authorList>
    </citation>
    <scope>NUCLEOTIDE SEQUENCE [LARGE SCALE GENOMIC DNA]</scope>
    <source>
        <strain evidence="1 2">NCTC10418</strain>
    </source>
</reference>
<accession>A0A2X8IX36</accession>
<sequence length="39" mass="4611">MFLVSNYYRMCCIILFMDAPNLFSLTKSCKFDVIHLCDN</sequence>
<dbReference type="EMBL" id="UFZQ01000001">
    <property type="protein sequence ID" value="STE85427.1"/>
    <property type="molecule type" value="Genomic_DNA"/>
</dbReference>
<evidence type="ECO:0000313" key="1">
    <source>
        <dbReference type="EMBL" id="STE85427.1"/>
    </source>
</evidence>
<organism evidence="1 2">
    <name type="scientific">Escherichia coli</name>
    <dbReference type="NCBI Taxonomy" id="562"/>
    <lineage>
        <taxon>Bacteria</taxon>
        <taxon>Pseudomonadati</taxon>
        <taxon>Pseudomonadota</taxon>
        <taxon>Gammaproteobacteria</taxon>
        <taxon>Enterobacterales</taxon>
        <taxon>Enterobacteriaceae</taxon>
        <taxon>Escherichia</taxon>
    </lineage>
</organism>
<dbReference type="AlphaFoldDB" id="A0A2X8IX36"/>
<protein>
    <submittedName>
        <fullName evidence="1">Uncharacterized protein</fullName>
    </submittedName>
</protein>
<name>A0A2X8IX36_ECOLX</name>
<dbReference type="Proteomes" id="UP000255460">
    <property type="component" value="Unassembled WGS sequence"/>
</dbReference>
<proteinExistence type="predicted"/>
<gene>
    <name evidence="1" type="ORF">NCTC10418_03032</name>
</gene>
<evidence type="ECO:0000313" key="2">
    <source>
        <dbReference type="Proteomes" id="UP000255460"/>
    </source>
</evidence>